<evidence type="ECO:0000256" key="4">
    <source>
        <dbReference type="ARBA" id="ARBA00023065"/>
    </source>
</evidence>
<evidence type="ECO:0000256" key="5">
    <source>
        <dbReference type="ARBA" id="ARBA00023136"/>
    </source>
</evidence>
<dbReference type="InterPro" id="IPR000711">
    <property type="entry name" value="ATPase_OSCP/dsu"/>
</dbReference>
<proteinExistence type="inferred from homology"/>
<dbReference type="RefSeq" id="WP_059426284.1">
    <property type="nucleotide sequence ID" value="NZ_FAUU01000001.1"/>
</dbReference>
<dbReference type="GO" id="GO:0005886">
    <property type="term" value="C:plasma membrane"/>
    <property type="evidence" value="ECO:0007669"/>
    <property type="project" value="UniProtKB-SubCell"/>
</dbReference>
<organism evidence="8 9">
    <name type="scientific">Campylobacter hyointestinalis subsp. hyointestinalis</name>
    <dbReference type="NCBI Taxonomy" id="91352"/>
    <lineage>
        <taxon>Bacteria</taxon>
        <taxon>Pseudomonadati</taxon>
        <taxon>Campylobacterota</taxon>
        <taxon>Epsilonproteobacteria</taxon>
        <taxon>Campylobacterales</taxon>
        <taxon>Campylobacteraceae</taxon>
        <taxon>Campylobacter</taxon>
    </lineage>
</organism>
<dbReference type="GO" id="GO:0046933">
    <property type="term" value="F:proton-transporting ATP synthase activity, rotational mechanism"/>
    <property type="evidence" value="ECO:0007669"/>
    <property type="project" value="UniProtKB-UniRule"/>
</dbReference>
<keyword evidence="4 7" id="KW-0406">Ion transport</keyword>
<dbReference type="NCBIfam" id="NF006291">
    <property type="entry name" value="PRK08474.1"/>
    <property type="match status" value="1"/>
</dbReference>
<comment type="subcellular location">
    <subcellularLocation>
        <location evidence="7">Cell membrane</location>
        <topology evidence="7">Peripheral membrane protein</topology>
    </subcellularLocation>
    <subcellularLocation>
        <location evidence="1">Membrane</location>
    </subcellularLocation>
</comment>
<keyword evidence="7" id="KW-0139">CF(1)</keyword>
<gene>
    <name evidence="7 8" type="primary">atpH</name>
    <name evidence="8" type="ORF">ERS686654_00846</name>
</gene>
<dbReference type="SUPFAM" id="SSF47928">
    <property type="entry name" value="N-terminal domain of the delta subunit of the F1F0-ATP synthase"/>
    <property type="match status" value="1"/>
</dbReference>
<keyword evidence="7" id="KW-1003">Cell membrane</keyword>
<comment type="similarity">
    <text evidence="7">Belongs to the ATPase delta chain family.</text>
</comment>
<comment type="function">
    <text evidence="7">This protein is part of the stalk that links CF(0) to CF(1). It either transmits conformational changes from CF(0) to CF(1) or is implicated in proton conduction.</text>
</comment>
<dbReference type="AlphaFoldDB" id="A0A0S4R8L6"/>
<reference evidence="8 9" key="1">
    <citation type="submission" date="2015-11" db="EMBL/GenBank/DDBJ databases">
        <authorList>
            <consortium name="Pathogen Informatics"/>
        </authorList>
    </citation>
    <scope>NUCLEOTIDE SEQUENCE [LARGE SCALE GENOMIC DNA]</scope>
    <source>
        <strain evidence="8 9">006A-0059</strain>
    </source>
</reference>
<sequence>MKEVIAKKYVRALIASLEASEFDKMNESLAVLGVVSGFPRLKVILDSPDISSKSKSDFIFSLVENGSEKLKKFINLLGENKRLDVLPDISKEFAYQKSVKDNEFTGLISGNFEFSKAEKEQLEQSFSKKFGSKISFETIKNDYNGVKIELDSLGLEVSFSIDRLKAQMSEYILKAI</sequence>
<dbReference type="EMBL" id="FAVB01000002">
    <property type="protein sequence ID" value="CUU77290.1"/>
    <property type="molecule type" value="Genomic_DNA"/>
</dbReference>
<comment type="function">
    <text evidence="7">F(1)F(0) ATP synthase produces ATP from ADP in the presence of a proton or sodium gradient. F-type ATPases consist of two structural domains, F(1) containing the extramembraneous catalytic core and F(0) containing the membrane proton channel, linked together by a central stalk and a peripheral stalk. During catalysis, ATP synthesis in the catalytic domain of F(1) is coupled via a rotary mechanism of the central stalk subunits to proton translocation.</text>
</comment>
<keyword evidence="5 7" id="KW-0472">Membrane</keyword>
<dbReference type="Gene3D" id="1.10.520.20">
    <property type="entry name" value="N-terminal domain of the delta subunit of the F1F0-ATP synthase"/>
    <property type="match status" value="1"/>
</dbReference>
<dbReference type="HAMAP" id="MF_01416">
    <property type="entry name" value="ATP_synth_delta_bact"/>
    <property type="match status" value="1"/>
</dbReference>
<dbReference type="GO" id="GO:0045259">
    <property type="term" value="C:proton-transporting ATP synthase complex"/>
    <property type="evidence" value="ECO:0007669"/>
    <property type="project" value="UniProtKB-KW"/>
</dbReference>
<dbReference type="GO" id="GO:0016787">
    <property type="term" value="F:hydrolase activity"/>
    <property type="evidence" value="ECO:0007669"/>
    <property type="project" value="UniProtKB-KW"/>
</dbReference>
<evidence type="ECO:0000256" key="3">
    <source>
        <dbReference type="ARBA" id="ARBA00022781"/>
    </source>
</evidence>
<evidence type="ECO:0000256" key="6">
    <source>
        <dbReference type="ARBA" id="ARBA00023310"/>
    </source>
</evidence>
<evidence type="ECO:0000256" key="7">
    <source>
        <dbReference type="HAMAP-Rule" id="MF_01416"/>
    </source>
</evidence>
<accession>A0A0S4R8L6</accession>
<keyword evidence="2 7" id="KW-0813">Transport</keyword>
<keyword evidence="8" id="KW-0378">Hydrolase</keyword>
<dbReference type="InterPro" id="IPR026015">
    <property type="entry name" value="ATP_synth_OSCP/delta_N_sf"/>
</dbReference>
<keyword evidence="3 7" id="KW-0375">Hydrogen ion transport</keyword>
<evidence type="ECO:0000313" key="8">
    <source>
        <dbReference type="EMBL" id="CUU77290.1"/>
    </source>
</evidence>
<name>A0A0S4R8L6_CAMHY</name>
<comment type="caution">
    <text evidence="8">The sequence shown here is derived from an EMBL/GenBank/DDBJ whole genome shotgun (WGS) entry which is preliminary data.</text>
</comment>
<protein>
    <recommendedName>
        <fullName evidence="7">ATP synthase subunit delta</fullName>
    </recommendedName>
    <alternativeName>
        <fullName evidence="7">ATP synthase F(1) sector subunit delta</fullName>
    </alternativeName>
    <alternativeName>
        <fullName evidence="7">F-type ATPase subunit delta</fullName>
        <shortName evidence="7">F-ATPase subunit delta</shortName>
    </alternativeName>
</protein>
<evidence type="ECO:0000256" key="1">
    <source>
        <dbReference type="ARBA" id="ARBA00004370"/>
    </source>
</evidence>
<keyword evidence="9" id="KW-1185">Reference proteome</keyword>
<dbReference type="Pfam" id="PF00213">
    <property type="entry name" value="OSCP"/>
    <property type="match status" value="1"/>
</dbReference>
<keyword evidence="6 7" id="KW-0066">ATP synthesis</keyword>
<evidence type="ECO:0000256" key="2">
    <source>
        <dbReference type="ARBA" id="ARBA00022448"/>
    </source>
</evidence>
<evidence type="ECO:0000313" key="9">
    <source>
        <dbReference type="Proteomes" id="UP000052237"/>
    </source>
</evidence>
<dbReference type="Proteomes" id="UP000052237">
    <property type="component" value="Unassembled WGS sequence"/>
</dbReference>